<dbReference type="Pfam" id="PF08240">
    <property type="entry name" value="ADH_N"/>
    <property type="match status" value="1"/>
</dbReference>
<dbReference type="SMART" id="SM00829">
    <property type="entry name" value="PKS_ER"/>
    <property type="match status" value="1"/>
</dbReference>
<dbReference type="PANTHER" id="PTHR42940">
    <property type="entry name" value="ALCOHOL DEHYDROGENASE 1-RELATED"/>
    <property type="match status" value="1"/>
</dbReference>
<dbReference type="SUPFAM" id="SSF50129">
    <property type="entry name" value="GroES-like"/>
    <property type="match status" value="1"/>
</dbReference>
<name>A0ABQ8GDE0_9PEZI</name>
<protein>
    <submittedName>
        <fullName evidence="7">Chaperonin 10-like protein</fullName>
    </submittedName>
</protein>
<dbReference type="InterPro" id="IPR020843">
    <property type="entry name" value="ER"/>
</dbReference>
<dbReference type="InterPro" id="IPR011032">
    <property type="entry name" value="GroES-like_sf"/>
</dbReference>
<evidence type="ECO:0000256" key="2">
    <source>
        <dbReference type="ARBA" id="ARBA00008072"/>
    </source>
</evidence>
<dbReference type="InterPro" id="IPR013154">
    <property type="entry name" value="ADH-like_N"/>
</dbReference>
<evidence type="ECO:0000256" key="4">
    <source>
        <dbReference type="ARBA" id="ARBA00022833"/>
    </source>
</evidence>
<organism evidence="7 8">
    <name type="scientific">Macrophomina phaseolina</name>
    <dbReference type="NCBI Taxonomy" id="35725"/>
    <lineage>
        <taxon>Eukaryota</taxon>
        <taxon>Fungi</taxon>
        <taxon>Dikarya</taxon>
        <taxon>Ascomycota</taxon>
        <taxon>Pezizomycotina</taxon>
        <taxon>Dothideomycetes</taxon>
        <taxon>Dothideomycetes incertae sedis</taxon>
        <taxon>Botryosphaeriales</taxon>
        <taxon>Botryosphaeriaceae</taxon>
        <taxon>Macrophomina</taxon>
    </lineage>
</organism>
<keyword evidence="5" id="KW-0560">Oxidoreductase</keyword>
<sequence>MKAFLFQDSSSGLELRDLPIPEPGPGQALIAVKAAGLCHSDTHVVKGGGDAWMCKRPIVLGHEVAGTVIKFGPNTPASSFKPGDSIVVACVGHPIEERNFAEAIGVGHDGGYAEFALAYCKHLVRIPDGVSFAQAAVATDSISTAYHAVVTEGRAAPSTTVAVIGLGGLGLNGVAIAALQGARVYGVDINTDKFEQAKSFGTIDCSSNLDAFSDVVFDIIIDFAGVGSTTAAAMSAVKLGGRVVVVGLGASSITIPSASLVTRNIELRGSTSASMEELRSVLELISSGALSPNIEEIPFEDIPKGLELLGTNQVLSRLYAVPG</sequence>
<evidence type="ECO:0000259" key="6">
    <source>
        <dbReference type="SMART" id="SM00829"/>
    </source>
</evidence>
<dbReference type="PANTHER" id="PTHR42940:SF8">
    <property type="entry name" value="VACUOLAR PROTEIN SORTING-ASSOCIATED PROTEIN 11"/>
    <property type="match status" value="1"/>
</dbReference>
<dbReference type="Gene3D" id="3.90.180.10">
    <property type="entry name" value="Medium-chain alcohol dehydrogenases, catalytic domain"/>
    <property type="match status" value="1"/>
</dbReference>
<dbReference type="EMBL" id="JAGTJR010000011">
    <property type="protein sequence ID" value="KAH7052352.1"/>
    <property type="molecule type" value="Genomic_DNA"/>
</dbReference>
<dbReference type="CDD" id="cd08254">
    <property type="entry name" value="hydroxyacyl_CoA_DH"/>
    <property type="match status" value="1"/>
</dbReference>
<comment type="similarity">
    <text evidence="2">Belongs to the zinc-containing alcohol dehydrogenase family.</text>
</comment>
<evidence type="ECO:0000256" key="3">
    <source>
        <dbReference type="ARBA" id="ARBA00022723"/>
    </source>
</evidence>
<proteinExistence type="inferred from homology"/>
<evidence type="ECO:0000313" key="8">
    <source>
        <dbReference type="Proteomes" id="UP000774617"/>
    </source>
</evidence>
<keyword evidence="3" id="KW-0479">Metal-binding</keyword>
<evidence type="ECO:0000313" key="7">
    <source>
        <dbReference type="EMBL" id="KAH7052352.1"/>
    </source>
</evidence>
<dbReference type="Gene3D" id="3.40.50.720">
    <property type="entry name" value="NAD(P)-binding Rossmann-like Domain"/>
    <property type="match status" value="1"/>
</dbReference>
<dbReference type="InterPro" id="IPR013149">
    <property type="entry name" value="ADH-like_C"/>
</dbReference>
<dbReference type="Proteomes" id="UP000774617">
    <property type="component" value="Unassembled WGS sequence"/>
</dbReference>
<gene>
    <name evidence="7" type="ORF">B0J12DRAFT_752019</name>
</gene>
<dbReference type="SUPFAM" id="SSF51735">
    <property type="entry name" value="NAD(P)-binding Rossmann-fold domains"/>
    <property type="match status" value="1"/>
</dbReference>
<reference evidence="7 8" key="1">
    <citation type="journal article" date="2021" name="Nat. Commun.">
        <title>Genetic determinants of endophytism in the Arabidopsis root mycobiome.</title>
        <authorList>
            <person name="Mesny F."/>
            <person name="Miyauchi S."/>
            <person name="Thiergart T."/>
            <person name="Pickel B."/>
            <person name="Atanasova L."/>
            <person name="Karlsson M."/>
            <person name="Huettel B."/>
            <person name="Barry K.W."/>
            <person name="Haridas S."/>
            <person name="Chen C."/>
            <person name="Bauer D."/>
            <person name="Andreopoulos W."/>
            <person name="Pangilinan J."/>
            <person name="LaButti K."/>
            <person name="Riley R."/>
            <person name="Lipzen A."/>
            <person name="Clum A."/>
            <person name="Drula E."/>
            <person name="Henrissat B."/>
            <person name="Kohler A."/>
            <person name="Grigoriev I.V."/>
            <person name="Martin F.M."/>
            <person name="Hacquard S."/>
        </authorList>
    </citation>
    <scope>NUCLEOTIDE SEQUENCE [LARGE SCALE GENOMIC DNA]</scope>
    <source>
        <strain evidence="7 8">MPI-SDFR-AT-0080</strain>
    </source>
</reference>
<evidence type="ECO:0000256" key="1">
    <source>
        <dbReference type="ARBA" id="ARBA00001947"/>
    </source>
</evidence>
<accession>A0ABQ8GDE0</accession>
<evidence type="ECO:0000256" key="5">
    <source>
        <dbReference type="ARBA" id="ARBA00023002"/>
    </source>
</evidence>
<feature type="domain" description="Enoyl reductase (ER)" evidence="6">
    <location>
        <begin position="8"/>
        <end position="315"/>
    </location>
</feature>
<dbReference type="InterPro" id="IPR036291">
    <property type="entry name" value="NAD(P)-bd_dom_sf"/>
</dbReference>
<comment type="caution">
    <text evidence="7">The sequence shown here is derived from an EMBL/GenBank/DDBJ whole genome shotgun (WGS) entry which is preliminary data.</text>
</comment>
<keyword evidence="4" id="KW-0862">Zinc</keyword>
<dbReference type="Pfam" id="PF00107">
    <property type="entry name" value="ADH_zinc_N"/>
    <property type="match status" value="1"/>
</dbReference>
<keyword evidence="8" id="KW-1185">Reference proteome</keyword>
<comment type="cofactor">
    <cofactor evidence="1">
        <name>Zn(2+)</name>
        <dbReference type="ChEBI" id="CHEBI:29105"/>
    </cofactor>
</comment>